<proteinExistence type="predicted"/>
<name>A0AAN7AHH9_9PEZI</name>
<feature type="non-terminal residue" evidence="2">
    <location>
        <position position="70"/>
    </location>
</feature>
<feature type="region of interest" description="Disordered" evidence="1">
    <location>
        <begin position="1"/>
        <end position="70"/>
    </location>
</feature>
<sequence length="70" mass="6964">MATNSSRGNPIGARDGPQAANPNVEPVGDETKEAVLTEEGAQDPTGEHAAGQDATADSATTEAGTEEQAA</sequence>
<accession>A0AAN7AHH9</accession>
<dbReference type="EMBL" id="MU864430">
    <property type="protein sequence ID" value="KAK4186157.1"/>
    <property type="molecule type" value="Genomic_DNA"/>
</dbReference>
<evidence type="ECO:0000256" key="1">
    <source>
        <dbReference type="SAM" id="MobiDB-lite"/>
    </source>
</evidence>
<gene>
    <name evidence="2" type="ORF">QBC35DRAFT_365313</name>
</gene>
<reference evidence="2" key="1">
    <citation type="journal article" date="2023" name="Mol. Phylogenet. Evol.">
        <title>Genome-scale phylogeny and comparative genomics of the fungal order Sordariales.</title>
        <authorList>
            <person name="Hensen N."/>
            <person name="Bonometti L."/>
            <person name="Westerberg I."/>
            <person name="Brannstrom I.O."/>
            <person name="Guillou S."/>
            <person name="Cros-Aarteil S."/>
            <person name="Calhoun S."/>
            <person name="Haridas S."/>
            <person name="Kuo A."/>
            <person name="Mondo S."/>
            <person name="Pangilinan J."/>
            <person name="Riley R."/>
            <person name="LaButti K."/>
            <person name="Andreopoulos B."/>
            <person name="Lipzen A."/>
            <person name="Chen C."/>
            <person name="Yan M."/>
            <person name="Daum C."/>
            <person name="Ng V."/>
            <person name="Clum A."/>
            <person name="Steindorff A."/>
            <person name="Ohm R.A."/>
            <person name="Martin F."/>
            <person name="Silar P."/>
            <person name="Natvig D.O."/>
            <person name="Lalanne C."/>
            <person name="Gautier V."/>
            <person name="Ament-Velasquez S.L."/>
            <person name="Kruys A."/>
            <person name="Hutchinson M.I."/>
            <person name="Powell A.J."/>
            <person name="Barry K."/>
            <person name="Miller A.N."/>
            <person name="Grigoriev I.V."/>
            <person name="Debuchy R."/>
            <person name="Gladieux P."/>
            <person name="Hiltunen Thoren M."/>
            <person name="Johannesson H."/>
        </authorList>
    </citation>
    <scope>NUCLEOTIDE SEQUENCE</scope>
    <source>
        <strain evidence="2">PSN309</strain>
    </source>
</reference>
<organism evidence="2 3">
    <name type="scientific">Podospora australis</name>
    <dbReference type="NCBI Taxonomy" id="1536484"/>
    <lineage>
        <taxon>Eukaryota</taxon>
        <taxon>Fungi</taxon>
        <taxon>Dikarya</taxon>
        <taxon>Ascomycota</taxon>
        <taxon>Pezizomycotina</taxon>
        <taxon>Sordariomycetes</taxon>
        <taxon>Sordariomycetidae</taxon>
        <taxon>Sordariales</taxon>
        <taxon>Podosporaceae</taxon>
        <taxon>Podospora</taxon>
    </lineage>
</organism>
<dbReference type="Proteomes" id="UP001302126">
    <property type="component" value="Unassembled WGS sequence"/>
</dbReference>
<protein>
    <submittedName>
        <fullName evidence="2">Uncharacterized protein</fullName>
    </submittedName>
</protein>
<dbReference type="AlphaFoldDB" id="A0AAN7AHH9"/>
<evidence type="ECO:0000313" key="2">
    <source>
        <dbReference type="EMBL" id="KAK4186157.1"/>
    </source>
</evidence>
<feature type="compositionally biased region" description="Low complexity" evidence="1">
    <location>
        <begin position="59"/>
        <end position="70"/>
    </location>
</feature>
<keyword evidence="3" id="KW-1185">Reference proteome</keyword>
<reference evidence="2" key="2">
    <citation type="submission" date="2023-05" db="EMBL/GenBank/DDBJ databases">
        <authorList>
            <consortium name="Lawrence Berkeley National Laboratory"/>
            <person name="Steindorff A."/>
            <person name="Hensen N."/>
            <person name="Bonometti L."/>
            <person name="Westerberg I."/>
            <person name="Brannstrom I.O."/>
            <person name="Guillou S."/>
            <person name="Cros-Aarteil S."/>
            <person name="Calhoun S."/>
            <person name="Haridas S."/>
            <person name="Kuo A."/>
            <person name="Mondo S."/>
            <person name="Pangilinan J."/>
            <person name="Riley R."/>
            <person name="Labutti K."/>
            <person name="Andreopoulos B."/>
            <person name="Lipzen A."/>
            <person name="Chen C."/>
            <person name="Yanf M."/>
            <person name="Daum C."/>
            <person name="Ng V."/>
            <person name="Clum A."/>
            <person name="Ohm R."/>
            <person name="Martin F."/>
            <person name="Silar P."/>
            <person name="Natvig D."/>
            <person name="Lalanne C."/>
            <person name="Gautier V."/>
            <person name="Ament-Velasquez S.L."/>
            <person name="Kruys A."/>
            <person name="Hutchinson M.I."/>
            <person name="Powell A.J."/>
            <person name="Barry K."/>
            <person name="Miller A.N."/>
            <person name="Grigoriev I.V."/>
            <person name="Debuchy R."/>
            <person name="Gladieux P."/>
            <person name="Thoren M.H."/>
            <person name="Johannesson H."/>
        </authorList>
    </citation>
    <scope>NUCLEOTIDE SEQUENCE</scope>
    <source>
        <strain evidence="2">PSN309</strain>
    </source>
</reference>
<comment type="caution">
    <text evidence="2">The sequence shown here is derived from an EMBL/GenBank/DDBJ whole genome shotgun (WGS) entry which is preliminary data.</text>
</comment>
<evidence type="ECO:0000313" key="3">
    <source>
        <dbReference type="Proteomes" id="UP001302126"/>
    </source>
</evidence>